<dbReference type="EMBL" id="JBAHYK010000550">
    <property type="protein sequence ID" value="KAL0573064.1"/>
    <property type="molecule type" value="Genomic_DNA"/>
</dbReference>
<gene>
    <name evidence="2" type="ORF">V5O48_008905</name>
</gene>
<protein>
    <recommendedName>
        <fullName evidence="1">DUF7918 domain-containing protein</fullName>
    </recommendedName>
</protein>
<accession>A0ABR3FD48</accession>
<evidence type="ECO:0000313" key="3">
    <source>
        <dbReference type="Proteomes" id="UP001465976"/>
    </source>
</evidence>
<feature type="domain" description="DUF7918" evidence="1">
    <location>
        <begin position="8"/>
        <end position="220"/>
    </location>
</feature>
<keyword evidence="3" id="KW-1185">Reference proteome</keyword>
<evidence type="ECO:0000313" key="2">
    <source>
        <dbReference type="EMBL" id="KAL0573064.1"/>
    </source>
</evidence>
<dbReference type="Pfam" id="PF25534">
    <property type="entry name" value="DUF7918"/>
    <property type="match status" value="1"/>
</dbReference>
<dbReference type="PANTHER" id="PTHR36223">
    <property type="entry name" value="BETA-LACTAMASE-TYPE TRANSPEPTIDASE FOLD DOMAIN CONTAINING PROTEIN"/>
    <property type="match status" value="1"/>
</dbReference>
<organism evidence="2 3">
    <name type="scientific">Marasmius crinis-equi</name>
    <dbReference type="NCBI Taxonomy" id="585013"/>
    <lineage>
        <taxon>Eukaryota</taxon>
        <taxon>Fungi</taxon>
        <taxon>Dikarya</taxon>
        <taxon>Basidiomycota</taxon>
        <taxon>Agaricomycotina</taxon>
        <taxon>Agaricomycetes</taxon>
        <taxon>Agaricomycetidae</taxon>
        <taxon>Agaricales</taxon>
        <taxon>Marasmiineae</taxon>
        <taxon>Marasmiaceae</taxon>
        <taxon>Marasmius</taxon>
    </lineage>
</organism>
<name>A0ABR3FD48_9AGAR</name>
<comment type="caution">
    <text evidence="2">The sequence shown here is derived from an EMBL/GenBank/DDBJ whole genome shotgun (WGS) entry which is preliminary data.</text>
</comment>
<dbReference type="Proteomes" id="UP001465976">
    <property type="component" value="Unassembled WGS sequence"/>
</dbReference>
<reference evidence="2 3" key="1">
    <citation type="submission" date="2024-02" db="EMBL/GenBank/DDBJ databases">
        <title>A draft genome for the cacao thread blight pathogen Marasmius crinis-equi.</title>
        <authorList>
            <person name="Cohen S.P."/>
            <person name="Baruah I.K."/>
            <person name="Amoako-Attah I."/>
            <person name="Bukari Y."/>
            <person name="Meinhardt L.W."/>
            <person name="Bailey B.A."/>
        </authorList>
    </citation>
    <scope>NUCLEOTIDE SEQUENCE [LARGE SCALE GENOMIC DNA]</scope>
    <source>
        <strain evidence="2 3">GH-76</strain>
    </source>
</reference>
<dbReference type="InterPro" id="IPR057678">
    <property type="entry name" value="DUF7918"/>
</dbReference>
<dbReference type="PANTHER" id="PTHR36223:SF1">
    <property type="entry name" value="TRANSCRIPTION ELONGATION FACTOR EAF N-TERMINAL DOMAIN-CONTAINING PROTEIN"/>
    <property type="match status" value="1"/>
</dbReference>
<sequence length="307" mass="34197">MLSHGSISAWIESEGSRLPTYKPTEAWPVRPENEGDYPTISCWVPSELGQTFEICFTDDDLDCSICGYVQIDGQRCGSKFLRAPLDKGKVMRKEGVRTSETEMSLFQFADVVTTDDDDHQGQVLEGMGEIRVVMKAVHISQQLGGGRSRPRSSFPTFERPVIHEKDKKGLMHSVSFMRNHTAGGPQRSKPPLKVVPFNPIVEFVFRYAPIDKLRADGIAPPPEVPSVKVETKNEGSKTDVIDLTLDDDEITLLPPTFGPKEPAFIDLTNDTDASHVPVFQPKTESERDEIPIADDELDTIPVLQIFN</sequence>
<proteinExistence type="predicted"/>
<evidence type="ECO:0000259" key="1">
    <source>
        <dbReference type="Pfam" id="PF25534"/>
    </source>
</evidence>